<evidence type="ECO:0000313" key="1">
    <source>
        <dbReference type="EMBL" id="MEK0187299.1"/>
    </source>
</evidence>
<evidence type="ECO:0000313" key="2">
    <source>
        <dbReference type="Proteomes" id="UP001384579"/>
    </source>
</evidence>
<name>A0ABU8YSF7_9CYAN</name>
<reference evidence="1 2" key="1">
    <citation type="journal article" date="2020" name="Harmful Algae">
        <title>Molecular and morphological characterization of a novel dihydroanatoxin-a producing Microcoleus species (cyanobacteria) from the Russian River, California, USA.</title>
        <authorList>
            <person name="Conklin K.Y."/>
            <person name="Stancheva R."/>
            <person name="Otten T.G."/>
            <person name="Fadness R."/>
            <person name="Boyer G.L."/>
            <person name="Read B."/>
            <person name="Zhang X."/>
            <person name="Sheath R.G."/>
        </authorList>
    </citation>
    <scope>NUCLEOTIDE SEQUENCE [LARGE SCALE GENOMIC DNA]</scope>
    <source>
        <strain evidence="1 2">PTRS2</strain>
    </source>
</reference>
<comment type="caution">
    <text evidence="1">The sequence shown here is derived from an EMBL/GenBank/DDBJ whole genome shotgun (WGS) entry which is preliminary data.</text>
</comment>
<gene>
    <name evidence="1" type="ORF">WMG39_20945</name>
</gene>
<sequence>MTIGESSDNNAVEVDGIRFETLVPERELKIPNIKGVKNSVQFGIRITNNSSISYRFICFHLFPQLKRADGELIKLSYARNATKTPTESDFLLLLPQEILTFFINAKFSWRDFQLGLTGYDGSGGVWTLCNLKPGIYSVRFTYENHSQTGKIDGGMTPWKFLEPLWIGVVSTPYEEFRIVQPRYKF</sequence>
<organism evidence="1 2">
    <name type="scientific">Microcoleus anatoxicus PTRS2</name>
    <dbReference type="NCBI Taxonomy" id="2705321"/>
    <lineage>
        <taxon>Bacteria</taxon>
        <taxon>Bacillati</taxon>
        <taxon>Cyanobacteriota</taxon>
        <taxon>Cyanophyceae</taxon>
        <taxon>Oscillatoriophycideae</taxon>
        <taxon>Oscillatoriales</taxon>
        <taxon>Microcoleaceae</taxon>
        <taxon>Microcoleus</taxon>
        <taxon>Microcoleus anatoxicus</taxon>
    </lineage>
</organism>
<proteinExistence type="predicted"/>
<protein>
    <submittedName>
        <fullName evidence="1">Uncharacterized protein</fullName>
    </submittedName>
</protein>
<dbReference type="EMBL" id="JBBLXS010000334">
    <property type="protein sequence ID" value="MEK0187299.1"/>
    <property type="molecule type" value="Genomic_DNA"/>
</dbReference>
<keyword evidence="2" id="KW-1185">Reference proteome</keyword>
<accession>A0ABU8YSF7</accession>
<dbReference type="Proteomes" id="UP001384579">
    <property type="component" value="Unassembled WGS sequence"/>
</dbReference>
<dbReference type="RefSeq" id="WP_340525088.1">
    <property type="nucleotide sequence ID" value="NZ_JBBLXS010000334.1"/>
</dbReference>